<evidence type="ECO:0000256" key="7">
    <source>
        <dbReference type="ARBA" id="ARBA00023136"/>
    </source>
</evidence>
<dbReference type="EMBL" id="JACDQQ010002502">
    <property type="protein sequence ID" value="MBA0088444.1"/>
    <property type="molecule type" value="Genomic_DNA"/>
</dbReference>
<dbReference type="PANTHER" id="PTHR30003">
    <property type="entry name" value="L-LACTATE PERMEASE"/>
    <property type="match status" value="1"/>
</dbReference>
<dbReference type="Proteomes" id="UP000567293">
    <property type="component" value="Unassembled WGS sequence"/>
</dbReference>
<feature type="transmembrane region" description="Helical" evidence="8">
    <location>
        <begin position="30"/>
        <end position="51"/>
    </location>
</feature>
<evidence type="ECO:0000313" key="9">
    <source>
        <dbReference type="EMBL" id="MBA0088444.1"/>
    </source>
</evidence>
<dbReference type="GO" id="GO:0005886">
    <property type="term" value="C:plasma membrane"/>
    <property type="evidence" value="ECO:0007669"/>
    <property type="project" value="UniProtKB-SubCell"/>
</dbReference>
<evidence type="ECO:0000256" key="3">
    <source>
        <dbReference type="ARBA" id="ARBA00022448"/>
    </source>
</evidence>
<protein>
    <recommendedName>
        <fullName evidence="8">L-lactate permease</fullName>
    </recommendedName>
</protein>
<keyword evidence="6 8" id="KW-1133">Transmembrane helix</keyword>
<feature type="non-terminal residue" evidence="9">
    <location>
        <position position="1"/>
    </location>
</feature>
<evidence type="ECO:0000313" key="10">
    <source>
        <dbReference type="Proteomes" id="UP000567293"/>
    </source>
</evidence>
<evidence type="ECO:0000256" key="1">
    <source>
        <dbReference type="ARBA" id="ARBA00004651"/>
    </source>
</evidence>
<evidence type="ECO:0000256" key="4">
    <source>
        <dbReference type="ARBA" id="ARBA00022475"/>
    </source>
</evidence>
<dbReference type="GO" id="GO:0015295">
    <property type="term" value="F:solute:proton symporter activity"/>
    <property type="evidence" value="ECO:0007669"/>
    <property type="project" value="TreeGrafter"/>
</dbReference>
<keyword evidence="4 8" id="KW-1003">Cell membrane</keyword>
<comment type="similarity">
    <text evidence="2 8">Belongs to the lactate permease family.</text>
</comment>
<evidence type="ECO:0000256" key="6">
    <source>
        <dbReference type="ARBA" id="ARBA00022989"/>
    </source>
</evidence>
<comment type="subcellular location">
    <subcellularLocation>
        <location evidence="1 8">Cell membrane</location>
        <topology evidence="1 8">Multi-pass membrane protein</topology>
    </subcellularLocation>
</comment>
<proteinExistence type="inferred from homology"/>
<comment type="caution">
    <text evidence="8">Lacks conserved residue(s) required for the propagation of feature annotation.</text>
</comment>
<dbReference type="Pfam" id="PF02652">
    <property type="entry name" value="Lactate_perm"/>
    <property type="match status" value="1"/>
</dbReference>
<keyword evidence="3 8" id="KW-0813">Transport</keyword>
<name>A0A7V8NVT7_9BACT</name>
<evidence type="ECO:0000256" key="8">
    <source>
        <dbReference type="RuleBase" id="RU365092"/>
    </source>
</evidence>
<keyword evidence="7 8" id="KW-0472">Membrane</keyword>
<keyword evidence="5 8" id="KW-0812">Transmembrane</keyword>
<dbReference type="GO" id="GO:0015129">
    <property type="term" value="F:lactate transmembrane transporter activity"/>
    <property type="evidence" value="ECO:0007669"/>
    <property type="project" value="UniProtKB-UniRule"/>
</dbReference>
<dbReference type="PANTHER" id="PTHR30003:SF0">
    <property type="entry name" value="GLYCOLATE PERMEASE GLCA-RELATED"/>
    <property type="match status" value="1"/>
</dbReference>
<reference evidence="9" key="1">
    <citation type="submission" date="2020-06" db="EMBL/GenBank/DDBJ databases">
        <title>Legume-microbial interactions unlock mineral nutrients during tropical forest succession.</title>
        <authorList>
            <person name="Epihov D.Z."/>
        </authorList>
    </citation>
    <scope>NUCLEOTIDE SEQUENCE [LARGE SCALE GENOMIC DNA]</scope>
    <source>
        <strain evidence="9">Pan2503</strain>
    </source>
</reference>
<sequence length="64" mass="6948">MGKMIDAQSICIATAATNQVGNEGSIFRFVFWHSVALAAIVGVIVMVYAYVLPQFIPSGLNFIR</sequence>
<comment type="function">
    <text evidence="8">Uptake of L-lactate across the membrane. Can also transport D-lactate and glycolate.</text>
</comment>
<accession>A0A7V8NVT7</accession>
<dbReference type="AlphaFoldDB" id="A0A7V8NVT7"/>
<evidence type="ECO:0000256" key="5">
    <source>
        <dbReference type="ARBA" id="ARBA00022692"/>
    </source>
</evidence>
<comment type="caution">
    <text evidence="9">The sequence shown here is derived from an EMBL/GenBank/DDBJ whole genome shotgun (WGS) entry which is preliminary data.</text>
</comment>
<evidence type="ECO:0000256" key="2">
    <source>
        <dbReference type="ARBA" id="ARBA00010100"/>
    </source>
</evidence>
<dbReference type="InterPro" id="IPR003804">
    <property type="entry name" value="Lactate_perm"/>
</dbReference>
<gene>
    <name evidence="9" type="ORF">HRJ53_25950</name>
</gene>
<keyword evidence="10" id="KW-1185">Reference proteome</keyword>
<organism evidence="9 10">
    <name type="scientific">Candidatus Acidiferrum panamense</name>
    <dbReference type="NCBI Taxonomy" id="2741543"/>
    <lineage>
        <taxon>Bacteria</taxon>
        <taxon>Pseudomonadati</taxon>
        <taxon>Acidobacteriota</taxon>
        <taxon>Terriglobia</taxon>
        <taxon>Candidatus Acidiferrales</taxon>
        <taxon>Candidatus Acidiferrum</taxon>
    </lineage>
</organism>